<dbReference type="AlphaFoldDB" id="A0A0M3RAH9"/>
<proteinExistence type="predicted"/>
<dbReference type="Proteomes" id="UP000067625">
    <property type="component" value="Chromosome"/>
</dbReference>
<reference evidence="1 2" key="2">
    <citation type="journal article" date="2016" name="Int. J. Syst. Evol. Microbiol.">
        <title>Bacillus gobiensis sp. nov., isolated from a soil sample.</title>
        <authorList>
            <person name="Liu B."/>
            <person name="Liu G.H."/>
            <person name="Cetin S."/>
            <person name="Schumann P."/>
            <person name="Pan Z.Z."/>
            <person name="Chen Q.Q."/>
        </authorList>
    </citation>
    <scope>NUCLEOTIDE SEQUENCE [LARGE SCALE GENOMIC DNA]</scope>
    <source>
        <strain evidence="1 2">FJAT-4402</strain>
    </source>
</reference>
<dbReference type="InterPro" id="IPR007169">
    <property type="entry name" value="RemA-like"/>
</dbReference>
<dbReference type="RefSeq" id="WP_053605044.1">
    <property type="nucleotide sequence ID" value="NZ_CP012600.1"/>
</dbReference>
<evidence type="ECO:0000313" key="1">
    <source>
        <dbReference type="EMBL" id="ALC83206.1"/>
    </source>
</evidence>
<organism evidence="1 2">
    <name type="scientific">Bacillus gobiensis</name>
    <dbReference type="NCBI Taxonomy" id="1441095"/>
    <lineage>
        <taxon>Bacteria</taxon>
        <taxon>Bacillati</taxon>
        <taxon>Bacillota</taxon>
        <taxon>Bacilli</taxon>
        <taxon>Bacillales</taxon>
        <taxon>Bacillaceae</taxon>
        <taxon>Bacillus</taxon>
    </lineage>
</organism>
<sequence length="79" mass="8739">MYIHIGDDIVVPIRDIVAIFDFKINNSPIVEDFLNGHAETIISTAGGSPRSFVVTEKNVYLSPLSSRTLKKRASCIPHL</sequence>
<reference evidence="2" key="1">
    <citation type="submission" date="2015-08" db="EMBL/GenBank/DDBJ databases">
        <title>Genome sequencing project for genomic taxonomy and phylogenomics of Bacillus-like bacteria.</title>
        <authorList>
            <person name="Liu B."/>
            <person name="Wang J."/>
            <person name="Zhu Y."/>
            <person name="Liu G."/>
            <person name="Chen Q."/>
            <person name="Chen Z."/>
            <person name="Lan J."/>
            <person name="Che J."/>
            <person name="Ge C."/>
            <person name="Shi H."/>
            <person name="Pan Z."/>
            <person name="Liu X."/>
        </authorList>
    </citation>
    <scope>NUCLEOTIDE SEQUENCE [LARGE SCALE GENOMIC DNA]</scope>
    <source>
        <strain evidence="2">FJAT-4402</strain>
    </source>
</reference>
<dbReference type="STRING" id="1441095.AM592_17780"/>
<dbReference type="Pfam" id="PF04025">
    <property type="entry name" value="RemA-like"/>
    <property type="match status" value="1"/>
</dbReference>
<dbReference type="OrthoDB" id="9811390at2"/>
<gene>
    <name evidence="1" type="ORF">AM592_17780</name>
</gene>
<evidence type="ECO:0008006" key="3">
    <source>
        <dbReference type="Google" id="ProtNLM"/>
    </source>
</evidence>
<keyword evidence="2" id="KW-1185">Reference proteome</keyword>
<dbReference type="PATRIC" id="fig|1441095.3.peg.3946"/>
<accession>A0A0M3RAH9</accession>
<dbReference type="NCBIfam" id="NF046065">
    <property type="entry name" value="MtxRegRemB"/>
    <property type="match status" value="1"/>
</dbReference>
<protein>
    <recommendedName>
        <fullName evidence="3">DUF370 domain-containing protein</fullName>
    </recommendedName>
</protein>
<dbReference type="EMBL" id="CP012600">
    <property type="protein sequence ID" value="ALC83206.1"/>
    <property type="molecule type" value="Genomic_DNA"/>
</dbReference>
<name>A0A0M3RAH9_9BACI</name>
<evidence type="ECO:0000313" key="2">
    <source>
        <dbReference type="Proteomes" id="UP000067625"/>
    </source>
</evidence>